<reference evidence="6 7" key="1">
    <citation type="submission" date="2018-06" db="EMBL/GenBank/DDBJ databases">
        <authorList>
            <consortium name="Pathogen Informatics"/>
            <person name="Doyle S."/>
        </authorList>
    </citation>
    <scope>NUCLEOTIDE SEQUENCE [LARGE SCALE GENOMIC DNA]</scope>
    <source>
        <strain evidence="6 7">NCTC5908</strain>
    </source>
</reference>
<dbReference type="Pfam" id="PF00126">
    <property type="entry name" value="HTH_1"/>
    <property type="match status" value="1"/>
</dbReference>
<dbReference type="CDD" id="cd08422">
    <property type="entry name" value="PBP2_CrgA_like"/>
    <property type="match status" value="1"/>
</dbReference>
<dbReference type="InterPro" id="IPR036390">
    <property type="entry name" value="WH_DNA-bd_sf"/>
</dbReference>
<dbReference type="FunFam" id="3.40.190.290:FF:000001">
    <property type="entry name" value="Transcriptional regulator, LysR family"/>
    <property type="match status" value="1"/>
</dbReference>
<dbReference type="SUPFAM" id="SSF46785">
    <property type="entry name" value="Winged helix' DNA-binding domain"/>
    <property type="match status" value="1"/>
</dbReference>
<feature type="domain" description="HTH lysR-type" evidence="5">
    <location>
        <begin position="1"/>
        <end position="59"/>
    </location>
</feature>
<name>A0A336N5D6_AGGAP</name>
<sequence length="302" mass="33960">MDKLNAISIFCKVIETQSFTQAAALQNISVAMASKLVSQLEEHLKTRLLHRTTRKIVPTEAGSIYYQRCQPVLFELEDADSSISNLSTSLQGHLTVSVPRDFGLRFITPNLAAFIKAYPNLHIDIEFNDRIIDLVSEGFDLALRIGYLQDSSLVARKVATSSMHFVASPEYLAKHGTPQTPEDLEHHDCLLYKSTGNQIYWESDKHNKTQRVKMRSKLMCNNGLTLATLCTEGLGIINSPRFFIEEELASGKLVEVLADYRQQSLDLHVIYPNRRHLAAKVTAFIDFIHQLNLCQTPPSSAV</sequence>
<organism evidence="6 7">
    <name type="scientific">Aggregatibacter aphrophilus</name>
    <name type="common">Haemophilus aphrophilus</name>
    <dbReference type="NCBI Taxonomy" id="732"/>
    <lineage>
        <taxon>Bacteria</taxon>
        <taxon>Pseudomonadati</taxon>
        <taxon>Pseudomonadota</taxon>
        <taxon>Gammaproteobacteria</taxon>
        <taxon>Pasteurellales</taxon>
        <taxon>Pasteurellaceae</taxon>
        <taxon>Aggregatibacter</taxon>
    </lineage>
</organism>
<evidence type="ECO:0000313" key="6">
    <source>
        <dbReference type="EMBL" id="SSZ29655.1"/>
    </source>
</evidence>
<keyword evidence="3" id="KW-0238">DNA-binding</keyword>
<dbReference type="AlphaFoldDB" id="A0A336N5D6"/>
<dbReference type="Gene3D" id="3.40.190.290">
    <property type="match status" value="1"/>
</dbReference>
<evidence type="ECO:0000256" key="4">
    <source>
        <dbReference type="ARBA" id="ARBA00023163"/>
    </source>
</evidence>
<accession>A0A336N5D6</accession>
<dbReference type="PROSITE" id="PS50931">
    <property type="entry name" value="HTH_LYSR"/>
    <property type="match status" value="1"/>
</dbReference>
<evidence type="ECO:0000256" key="1">
    <source>
        <dbReference type="ARBA" id="ARBA00009437"/>
    </source>
</evidence>
<proteinExistence type="inferred from homology"/>
<protein>
    <submittedName>
        <fullName evidence="6">D-malate degradation protein R</fullName>
    </submittedName>
</protein>
<dbReference type="GeneID" id="49635981"/>
<dbReference type="GO" id="GO:0043565">
    <property type="term" value="F:sequence-specific DNA binding"/>
    <property type="evidence" value="ECO:0007669"/>
    <property type="project" value="TreeGrafter"/>
</dbReference>
<dbReference type="PANTHER" id="PTHR30537">
    <property type="entry name" value="HTH-TYPE TRANSCRIPTIONAL REGULATOR"/>
    <property type="match status" value="1"/>
</dbReference>
<dbReference type="FunFam" id="1.10.10.10:FF:000001">
    <property type="entry name" value="LysR family transcriptional regulator"/>
    <property type="match status" value="1"/>
</dbReference>
<dbReference type="GO" id="GO:0003700">
    <property type="term" value="F:DNA-binding transcription factor activity"/>
    <property type="evidence" value="ECO:0007669"/>
    <property type="project" value="InterPro"/>
</dbReference>
<dbReference type="SUPFAM" id="SSF53850">
    <property type="entry name" value="Periplasmic binding protein-like II"/>
    <property type="match status" value="1"/>
</dbReference>
<evidence type="ECO:0000313" key="7">
    <source>
        <dbReference type="Proteomes" id="UP000253728"/>
    </source>
</evidence>
<dbReference type="EMBL" id="UFSP01000002">
    <property type="protein sequence ID" value="SSZ29655.1"/>
    <property type="molecule type" value="Genomic_DNA"/>
</dbReference>
<dbReference type="STRING" id="732.ADJ80_08060"/>
<dbReference type="InterPro" id="IPR000847">
    <property type="entry name" value="LysR_HTH_N"/>
</dbReference>
<dbReference type="RefSeq" id="WP_005703160.1">
    <property type="nucleotide sequence ID" value="NZ_LS483485.1"/>
</dbReference>
<dbReference type="Pfam" id="PF03466">
    <property type="entry name" value="LysR_substrate"/>
    <property type="match status" value="1"/>
</dbReference>
<dbReference type="GO" id="GO:0006351">
    <property type="term" value="P:DNA-templated transcription"/>
    <property type="evidence" value="ECO:0007669"/>
    <property type="project" value="TreeGrafter"/>
</dbReference>
<comment type="similarity">
    <text evidence="1">Belongs to the LysR transcriptional regulatory family.</text>
</comment>
<evidence type="ECO:0000259" key="5">
    <source>
        <dbReference type="PROSITE" id="PS50931"/>
    </source>
</evidence>
<keyword evidence="2" id="KW-0805">Transcription regulation</keyword>
<dbReference type="InterPro" id="IPR036388">
    <property type="entry name" value="WH-like_DNA-bd_sf"/>
</dbReference>
<keyword evidence="4" id="KW-0804">Transcription</keyword>
<dbReference type="InterPro" id="IPR005119">
    <property type="entry name" value="LysR_subst-bd"/>
</dbReference>
<dbReference type="InterPro" id="IPR058163">
    <property type="entry name" value="LysR-type_TF_proteobact-type"/>
</dbReference>
<gene>
    <name evidence="6" type="primary">dmlR</name>
    <name evidence="6" type="ORF">NCTC5908_01461</name>
</gene>
<evidence type="ECO:0000256" key="3">
    <source>
        <dbReference type="ARBA" id="ARBA00023125"/>
    </source>
</evidence>
<dbReference type="Gene3D" id="1.10.10.10">
    <property type="entry name" value="Winged helix-like DNA-binding domain superfamily/Winged helix DNA-binding domain"/>
    <property type="match status" value="1"/>
</dbReference>
<dbReference type="Proteomes" id="UP000253728">
    <property type="component" value="Unassembled WGS sequence"/>
</dbReference>
<dbReference type="PANTHER" id="PTHR30537:SF5">
    <property type="entry name" value="HTH-TYPE TRANSCRIPTIONAL ACTIVATOR TTDR-RELATED"/>
    <property type="match status" value="1"/>
</dbReference>
<evidence type="ECO:0000256" key="2">
    <source>
        <dbReference type="ARBA" id="ARBA00023015"/>
    </source>
</evidence>